<feature type="region of interest" description="Disordered" evidence="1">
    <location>
        <begin position="156"/>
        <end position="291"/>
    </location>
</feature>
<name>A0A6M0K7Q6_9GAMM</name>
<comment type="caution">
    <text evidence="2">The sequence shown here is derived from an EMBL/GenBank/DDBJ whole genome shotgun (WGS) entry which is preliminary data.</text>
</comment>
<evidence type="ECO:0000256" key="1">
    <source>
        <dbReference type="SAM" id="MobiDB-lite"/>
    </source>
</evidence>
<gene>
    <name evidence="2" type="ORF">G3446_21465</name>
</gene>
<proteinExistence type="predicted"/>
<feature type="region of interest" description="Disordered" evidence="1">
    <location>
        <begin position="1"/>
        <end position="28"/>
    </location>
</feature>
<organism evidence="2 3">
    <name type="scientific">Thiorhodococcus minor</name>
    <dbReference type="NCBI Taxonomy" id="57489"/>
    <lineage>
        <taxon>Bacteria</taxon>
        <taxon>Pseudomonadati</taxon>
        <taxon>Pseudomonadota</taxon>
        <taxon>Gammaproteobacteria</taxon>
        <taxon>Chromatiales</taxon>
        <taxon>Chromatiaceae</taxon>
        <taxon>Thiorhodococcus</taxon>
    </lineage>
</organism>
<protein>
    <submittedName>
        <fullName evidence="2">Uncharacterized protein</fullName>
    </submittedName>
</protein>
<sequence length="367" mass="38022">MLLTGCAGTPTGESLGPESGSPPLPGDFARLPQTTLPGATADEVKLTAMGAALSKGWRIVKTGPGRLIAQREVDASLVASSGSGPLPGATLEVTSFFVQQGGSVDVATRAEVVSPAVAGQPARRMDVTETYRDALEQSLRSLSATWASNRARIARATPPAQGWPDPWAGTPYARPQGAEASPDTNPAPEVASPPAAEPAAVSADIAERPPEYPPEPESVATEPAWRAEPTGAAAPASPDVAETSLSAERERSDTPPYPEPRRRPTSPAPVVDATGALDTSYSYGSSGIADAAPRNDMMALPQGQSSSGRVTWAAYAEQYARQRGCQVSPAGSQLIESRQDGEVHKVPCEGSDSFLVKCQNGTCRGLL</sequence>
<reference evidence="2 3" key="1">
    <citation type="submission" date="2020-02" db="EMBL/GenBank/DDBJ databases">
        <title>Genome sequences of Thiorhodococcus mannitoliphagus and Thiorhodococcus minor, purple sulfur photosynthetic bacteria in the gammaproteobacterial family, Chromatiaceae.</title>
        <authorList>
            <person name="Aviles F.A."/>
            <person name="Meyer T.E."/>
            <person name="Kyndt J.A."/>
        </authorList>
    </citation>
    <scope>NUCLEOTIDE SEQUENCE [LARGE SCALE GENOMIC DNA]</scope>
    <source>
        <strain evidence="2 3">DSM 11518</strain>
    </source>
</reference>
<evidence type="ECO:0000313" key="2">
    <source>
        <dbReference type="EMBL" id="NEV64415.1"/>
    </source>
</evidence>
<accession>A0A6M0K7Q6</accession>
<dbReference type="RefSeq" id="WP_164455137.1">
    <property type="nucleotide sequence ID" value="NZ_JAAIJQ010000089.1"/>
</dbReference>
<dbReference type="EMBL" id="JAAIJQ010000089">
    <property type="protein sequence ID" value="NEV64415.1"/>
    <property type="molecule type" value="Genomic_DNA"/>
</dbReference>
<feature type="compositionally biased region" description="Low complexity" evidence="1">
    <location>
        <begin position="186"/>
        <end position="203"/>
    </location>
</feature>
<dbReference type="Proteomes" id="UP000483379">
    <property type="component" value="Unassembled WGS sequence"/>
</dbReference>
<dbReference type="AlphaFoldDB" id="A0A6M0K7Q6"/>
<evidence type="ECO:0000313" key="3">
    <source>
        <dbReference type="Proteomes" id="UP000483379"/>
    </source>
</evidence>
<keyword evidence="3" id="KW-1185">Reference proteome</keyword>